<name>A0A5C3EVK8_9BASI</name>
<dbReference type="InterPro" id="IPR029058">
    <property type="entry name" value="AB_hydrolase_fold"/>
</dbReference>
<dbReference type="Pfam" id="PF07859">
    <property type="entry name" value="Abhydrolase_3"/>
    <property type="match status" value="1"/>
</dbReference>
<dbReference type="SUPFAM" id="SSF53474">
    <property type="entry name" value="alpha/beta-Hydrolases"/>
    <property type="match status" value="1"/>
</dbReference>
<feature type="compositionally biased region" description="Basic and acidic residues" evidence="1">
    <location>
        <begin position="328"/>
        <end position="344"/>
    </location>
</feature>
<dbReference type="PANTHER" id="PTHR23024:SF242">
    <property type="entry name" value="ALPHA_BETA HYDROLASE FOLD-3 DOMAIN-CONTAINING PROTEIN-RELATED"/>
    <property type="match status" value="1"/>
</dbReference>
<evidence type="ECO:0000256" key="1">
    <source>
        <dbReference type="SAM" id="MobiDB-lite"/>
    </source>
</evidence>
<dbReference type="OrthoDB" id="408631at2759"/>
<feature type="domain" description="Alpha/beta hydrolase fold-3" evidence="2">
    <location>
        <begin position="115"/>
        <end position="323"/>
    </location>
</feature>
<dbReference type="PANTHER" id="PTHR23024">
    <property type="entry name" value="ARYLACETAMIDE DEACETYLASE"/>
    <property type="match status" value="1"/>
</dbReference>
<dbReference type="EMBL" id="OOIP01000001">
    <property type="protein sequence ID" value="SPO35189.1"/>
    <property type="molecule type" value="Genomic_DNA"/>
</dbReference>
<dbReference type="Proteomes" id="UP000323386">
    <property type="component" value="Unassembled WGS sequence"/>
</dbReference>
<reference evidence="3 4" key="1">
    <citation type="submission" date="2018-03" db="EMBL/GenBank/DDBJ databases">
        <authorList>
            <person name="Guldener U."/>
        </authorList>
    </citation>
    <scope>NUCLEOTIDE SEQUENCE [LARGE SCALE GENOMIC DNA]</scope>
    <source>
        <strain evidence="3 4">DAOM196992</strain>
    </source>
</reference>
<proteinExistence type="predicted"/>
<dbReference type="Gene3D" id="3.40.50.1820">
    <property type="entry name" value="alpha/beta hydrolase"/>
    <property type="match status" value="1"/>
</dbReference>
<feature type="region of interest" description="Disordered" evidence="1">
    <location>
        <begin position="392"/>
        <end position="419"/>
    </location>
</feature>
<dbReference type="InterPro" id="IPR013094">
    <property type="entry name" value="AB_hydrolase_3"/>
</dbReference>
<keyword evidence="4" id="KW-1185">Reference proteome</keyword>
<feature type="compositionally biased region" description="Polar residues" evidence="1">
    <location>
        <begin position="34"/>
        <end position="62"/>
    </location>
</feature>
<feature type="region of interest" description="Disordered" evidence="1">
    <location>
        <begin position="324"/>
        <end position="344"/>
    </location>
</feature>
<gene>
    <name evidence="3" type="ORF">PSFLO_00660</name>
</gene>
<dbReference type="AlphaFoldDB" id="A0A5C3EVK8"/>
<accession>A0A5C3EVK8</accession>
<evidence type="ECO:0000313" key="3">
    <source>
        <dbReference type="EMBL" id="SPO35189.1"/>
    </source>
</evidence>
<feature type="region of interest" description="Disordered" evidence="1">
    <location>
        <begin position="22"/>
        <end position="87"/>
    </location>
</feature>
<dbReference type="GO" id="GO:0016787">
    <property type="term" value="F:hydrolase activity"/>
    <property type="evidence" value="ECO:0007669"/>
    <property type="project" value="InterPro"/>
</dbReference>
<evidence type="ECO:0000313" key="4">
    <source>
        <dbReference type="Proteomes" id="UP000323386"/>
    </source>
</evidence>
<dbReference type="InterPro" id="IPR050466">
    <property type="entry name" value="Carboxylest/Gibb_receptor"/>
</dbReference>
<feature type="compositionally biased region" description="Acidic residues" evidence="1">
    <location>
        <begin position="397"/>
        <end position="411"/>
    </location>
</feature>
<organism evidence="3 4">
    <name type="scientific">Pseudozyma flocculosa</name>
    <dbReference type="NCBI Taxonomy" id="84751"/>
    <lineage>
        <taxon>Eukaryota</taxon>
        <taxon>Fungi</taxon>
        <taxon>Dikarya</taxon>
        <taxon>Basidiomycota</taxon>
        <taxon>Ustilaginomycotina</taxon>
        <taxon>Ustilaginomycetes</taxon>
        <taxon>Ustilaginales</taxon>
        <taxon>Ustilaginaceae</taxon>
        <taxon>Pseudozyma</taxon>
    </lineage>
</organism>
<protein>
    <recommendedName>
        <fullName evidence="2">Alpha/beta hydrolase fold-3 domain-containing protein</fullName>
    </recommendedName>
</protein>
<sequence>MHSLNVVGIKLVRRIVPLAQKVLTPKQPPPPKPSTTAYIPSPAIQPSSNGDGGKNQTESSTAAGEPQPSSPSSPSGSGGKSSAQKPRRHLKADIYLPATSDAASSPPRNAVLPIVINLHGSGFCFHAHGEDARFCSQLATSLPAVVIDVDYSHAPEHPWPAAVEDVDATIAWARTFAREGRKSRQKFGGGDVEWEWDERRIALTGFSSGANLALIGGTRKPHNGGVQAVVAFYPSTNLAESPWDKPQLAPEAGAAGGVMPPWLRYMLYECYVPAHLAPDRKDPNISPLYAAPSSFPPSVTIINCERDSLAREAAQLAERLHKACTGGDGDRDRDGDGDGDRYDGDVTLWTAQGQGHNWDKMTKQDSEPAKMRDEAYRLAVRRIRDAFALVAVGADEMRDDDDDDDDDDDEMESGRQDEA</sequence>
<evidence type="ECO:0000259" key="2">
    <source>
        <dbReference type="Pfam" id="PF07859"/>
    </source>
</evidence>